<protein>
    <submittedName>
        <fullName evidence="1">Uncharacterized protein</fullName>
    </submittedName>
</protein>
<proteinExistence type="predicted"/>
<dbReference type="Proteomes" id="UP000815677">
    <property type="component" value="Unassembled WGS sequence"/>
</dbReference>
<gene>
    <name evidence="1" type="ORF">MCHLO_14529</name>
</gene>
<keyword evidence="2" id="KW-1185">Reference proteome</keyword>
<accession>A0ABQ0M4B1</accession>
<name>A0ABQ0M4B1_MYCCL</name>
<evidence type="ECO:0000313" key="1">
    <source>
        <dbReference type="EMBL" id="GAT58062.1"/>
    </source>
</evidence>
<dbReference type="EMBL" id="DF849569">
    <property type="protein sequence ID" value="GAT58062.1"/>
    <property type="molecule type" value="Genomic_DNA"/>
</dbReference>
<organism evidence="1 2">
    <name type="scientific">Mycena chlorophos</name>
    <name type="common">Agaric fungus</name>
    <name type="synonym">Agaricus chlorophos</name>
    <dbReference type="NCBI Taxonomy" id="658473"/>
    <lineage>
        <taxon>Eukaryota</taxon>
        <taxon>Fungi</taxon>
        <taxon>Dikarya</taxon>
        <taxon>Basidiomycota</taxon>
        <taxon>Agaricomycotina</taxon>
        <taxon>Agaricomycetes</taxon>
        <taxon>Agaricomycetidae</taxon>
        <taxon>Agaricales</taxon>
        <taxon>Marasmiineae</taxon>
        <taxon>Mycenaceae</taxon>
        <taxon>Mycena</taxon>
    </lineage>
</organism>
<reference evidence="1" key="1">
    <citation type="submission" date="2014-09" db="EMBL/GenBank/DDBJ databases">
        <title>Genome sequence of the luminous mushroom Mycena chlorophos for searching fungal bioluminescence genes.</title>
        <authorList>
            <person name="Tanaka Y."/>
            <person name="Kasuga D."/>
            <person name="Oba Y."/>
            <person name="Hase S."/>
            <person name="Sato K."/>
            <person name="Oba Y."/>
            <person name="Sakakibara Y."/>
        </authorList>
    </citation>
    <scope>NUCLEOTIDE SEQUENCE</scope>
</reference>
<sequence length="87" mass="9446">MPKPVRPHLKPRRPAFCAVPHADHINASSQYAPARCQIYLPPSFPSCSASLPSLRRPMPSDGMTPNAPTTVLWCRIGGLPTPCKRGS</sequence>
<evidence type="ECO:0000313" key="2">
    <source>
        <dbReference type="Proteomes" id="UP000815677"/>
    </source>
</evidence>